<organism evidence="1 2">
    <name type="scientific">Sutterella seckii</name>
    <dbReference type="NCBI Taxonomy" id="1944635"/>
    <lineage>
        <taxon>Bacteria</taxon>
        <taxon>Pseudomonadati</taxon>
        <taxon>Pseudomonadota</taxon>
        <taxon>Betaproteobacteria</taxon>
        <taxon>Burkholderiales</taxon>
        <taxon>Sutterellaceae</taxon>
        <taxon>Sutterella</taxon>
    </lineage>
</organism>
<gene>
    <name evidence="1" type="ORF">GBM95_10195</name>
</gene>
<reference evidence="1 2" key="1">
    <citation type="submission" date="2019-10" db="EMBL/GenBank/DDBJ databases">
        <title>Genome diversity of Sutterella seckii.</title>
        <authorList>
            <person name="Chaplin A.V."/>
            <person name="Sokolova S.R."/>
            <person name="Mosin K.A."/>
            <person name="Ivanova E.L."/>
            <person name="Kochetkova T.O."/>
            <person name="Goltsov A.Y."/>
            <person name="Trofimov D.Y."/>
            <person name="Efimov B.A."/>
        </authorList>
    </citation>
    <scope>NUCLEOTIDE SEQUENCE [LARGE SCALE GENOMIC DNA]</scope>
    <source>
        <strain evidence="1 2">ASD393</strain>
    </source>
</reference>
<evidence type="ECO:0008006" key="3">
    <source>
        <dbReference type="Google" id="ProtNLM"/>
    </source>
</evidence>
<protein>
    <recommendedName>
        <fullName evidence="3">CYTH domain-containing protein</fullName>
    </recommendedName>
</protein>
<accession>A0A6I1EVJ0</accession>
<dbReference type="Proteomes" id="UP000430564">
    <property type="component" value="Unassembled WGS sequence"/>
</dbReference>
<evidence type="ECO:0000313" key="2">
    <source>
        <dbReference type="Proteomes" id="UP000430564"/>
    </source>
</evidence>
<proteinExistence type="predicted"/>
<dbReference type="OrthoDB" id="1091244at2"/>
<name>A0A6I1EVJ0_9BURK</name>
<comment type="caution">
    <text evidence="1">The sequence shown here is derived from an EMBL/GenBank/DDBJ whole genome shotgun (WGS) entry which is preliminary data.</text>
</comment>
<dbReference type="AlphaFoldDB" id="A0A6I1EVJ0"/>
<evidence type="ECO:0000313" key="1">
    <source>
        <dbReference type="EMBL" id="KAB7654586.1"/>
    </source>
</evidence>
<dbReference type="EMBL" id="WEHX01000099">
    <property type="protein sequence ID" value="KAB7654586.1"/>
    <property type="molecule type" value="Genomic_DNA"/>
</dbReference>
<sequence>MTDTFAKNQATTAAEAAKIIPRAEFRVFGKEVIESVKTHMWQCKAQLFKARVMPAETYVLSRHTDEANVKVRDGLLDIKTKTGETPEGFEIFQPRGKFQFPVKRDELLAIFSALQADLPETGDSCTFEEFKNLVRANPDLALVSVEKKRFGFSVNGIICEYAEVWFNGARVETACCESENYDSMAAVVEALGLKGMENTNYLRAAKKVIGWIDN</sequence>